<feature type="compositionally biased region" description="Polar residues" evidence="1">
    <location>
        <begin position="90"/>
        <end position="99"/>
    </location>
</feature>
<accession>A0A9N7U9F6</accession>
<comment type="caution">
    <text evidence="2">The sequence shown here is derived from an EMBL/GenBank/DDBJ whole genome shotgun (WGS) entry which is preliminary data.</text>
</comment>
<feature type="region of interest" description="Disordered" evidence="1">
    <location>
        <begin position="1"/>
        <end position="53"/>
    </location>
</feature>
<evidence type="ECO:0000256" key="1">
    <source>
        <dbReference type="SAM" id="MobiDB-lite"/>
    </source>
</evidence>
<feature type="compositionally biased region" description="Basic and acidic residues" evidence="1">
    <location>
        <begin position="37"/>
        <end position="50"/>
    </location>
</feature>
<proteinExistence type="predicted"/>
<reference evidence="2" key="1">
    <citation type="submission" date="2020-03" db="EMBL/GenBank/DDBJ databases">
        <authorList>
            <person name="Weist P."/>
        </authorList>
    </citation>
    <scope>NUCLEOTIDE SEQUENCE</scope>
</reference>
<dbReference type="Proteomes" id="UP001153269">
    <property type="component" value="Unassembled WGS sequence"/>
</dbReference>
<organism evidence="2 3">
    <name type="scientific">Pleuronectes platessa</name>
    <name type="common">European plaice</name>
    <dbReference type="NCBI Taxonomy" id="8262"/>
    <lineage>
        <taxon>Eukaryota</taxon>
        <taxon>Metazoa</taxon>
        <taxon>Chordata</taxon>
        <taxon>Craniata</taxon>
        <taxon>Vertebrata</taxon>
        <taxon>Euteleostomi</taxon>
        <taxon>Actinopterygii</taxon>
        <taxon>Neopterygii</taxon>
        <taxon>Teleostei</taxon>
        <taxon>Neoteleostei</taxon>
        <taxon>Acanthomorphata</taxon>
        <taxon>Carangaria</taxon>
        <taxon>Pleuronectiformes</taxon>
        <taxon>Pleuronectoidei</taxon>
        <taxon>Pleuronectidae</taxon>
        <taxon>Pleuronectes</taxon>
    </lineage>
</organism>
<dbReference type="EMBL" id="CADEAL010000879">
    <property type="protein sequence ID" value="CAB1426311.1"/>
    <property type="molecule type" value="Genomic_DNA"/>
</dbReference>
<dbReference type="AlphaFoldDB" id="A0A9N7U9F6"/>
<gene>
    <name evidence="2" type="ORF">PLEPLA_LOCUS14247</name>
</gene>
<feature type="compositionally biased region" description="Polar residues" evidence="1">
    <location>
        <begin position="16"/>
        <end position="28"/>
    </location>
</feature>
<evidence type="ECO:0000313" key="2">
    <source>
        <dbReference type="EMBL" id="CAB1426311.1"/>
    </source>
</evidence>
<feature type="region of interest" description="Disordered" evidence="1">
    <location>
        <begin position="65"/>
        <end position="107"/>
    </location>
</feature>
<keyword evidence="3" id="KW-1185">Reference proteome</keyword>
<name>A0A9N7U9F6_PLEPL</name>
<evidence type="ECO:0000313" key="3">
    <source>
        <dbReference type="Proteomes" id="UP001153269"/>
    </source>
</evidence>
<sequence length="159" mass="17627">MSQAKTAYVPRFGSQPGPSQTEEPQLDTTMGPPKSGHKVDKCRNKRERGGKPRFILKVKLPEFSSNRLSKKKVTQEDETPGGWTSKPAENRTSVTTRGSQDADVGGVFFSKRSTNKATNKKKEAKLAVLKTTARMMEENKLIRQRLAALTKAHTDAVLK</sequence>
<protein>
    <submittedName>
        <fullName evidence="2">Uncharacterized protein</fullName>
    </submittedName>
</protein>